<keyword evidence="5" id="KW-1185">Reference proteome</keyword>
<proteinExistence type="inferred from homology"/>
<dbReference type="AlphaFoldDB" id="A0A200PST1"/>
<organism evidence="4 5">
    <name type="scientific">Macleaya cordata</name>
    <name type="common">Five-seeded plume-poppy</name>
    <name type="synonym">Bocconia cordata</name>
    <dbReference type="NCBI Taxonomy" id="56857"/>
    <lineage>
        <taxon>Eukaryota</taxon>
        <taxon>Viridiplantae</taxon>
        <taxon>Streptophyta</taxon>
        <taxon>Embryophyta</taxon>
        <taxon>Tracheophyta</taxon>
        <taxon>Spermatophyta</taxon>
        <taxon>Magnoliopsida</taxon>
        <taxon>Ranunculales</taxon>
        <taxon>Papaveraceae</taxon>
        <taxon>Papaveroideae</taxon>
        <taxon>Macleaya</taxon>
    </lineage>
</organism>
<evidence type="ECO:0000256" key="1">
    <source>
        <dbReference type="ARBA" id="ARBA00010975"/>
    </source>
</evidence>
<dbReference type="GO" id="GO:0009793">
    <property type="term" value="P:embryo development ending in seed dormancy"/>
    <property type="evidence" value="ECO:0007669"/>
    <property type="project" value="InterPro"/>
</dbReference>
<evidence type="ECO:0008006" key="6">
    <source>
        <dbReference type="Google" id="ProtNLM"/>
    </source>
</evidence>
<keyword evidence="2" id="KW-0175">Coiled coil</keyword>
<dbReference type="Pfam" id="PF03760">
    <property type="entry name" value="LEA_1"/>
    <property type="match status" value="1"/>
</dbReference>
<evidence type="ECO:0000256" key="2">
    <source>
        <dbReference type="SAM" id="Coils"/>
    </source>
</evidence>
<dbReference type="OrthoDB" id="1935860at2759"/>
<accession>A0A200PST1</accession>
<evidence type="ECO:0000256" key="3">
    <source>
        <dbReference type="SAM" id="MobiDB-lite"/>
    </source>
</evidence>
<evidence type="ECO:0000313" key="4">
    <source>
        <dbReference type="EMBL" id="OVA01279.1"/>
    </source>
</evidence>
<comment type="similarity">
    <text evidence="1">Belongs to the LEA type 1 family.</text>
</comment>
<protein>
    <recommendedName>
        <fullName evidence="6">Late embryogenesis abundant protein</fullName>
    </recommendedName>
</protein>
<comment type="caution">
    <text evidence="4">The sequence shown here is derived from an EMBL/GenBank/DDBJ whole genome shotgun (WGS) entry which is preliminary data.</text>
</comment>
<dbReference type="PANTHER" id="PTHR33493:SF3">
    <property type="entry name" value="LATE EMBRYOGENESIS ABUNDANT PROTEIN, LEA_1 SUBGROUP"/>
    <property type="match status" value="1"/>
</dbReference>
<dbReference type="STRING" id="56857.A0A200PST1"/>
<reference evidence="4 5" key="1">
    <citation type="journal article" date="2017" name="Mol. Plant">
        <title>The Genome of Medicinal Plant Macleaya cordata Provides New Insights into Benzylisoquinoline Alkaloids Metabolism.</title>
        <authorList>
            <person name="Liu X."/>
            <person name="Liu Y."/>
            <person name="Huang P."/>
            <person name="Ma Y."/>
            <person name="Qing Z."/>
            <person name="Tang Q."/>
            <person name="Cao H."/>
            <person name="Cheng P."/>
            <person name="Zheng Y."/>
            <person name="Yuan Z."/>
            <person name="Zhou Y."/>
            <person name="Liu J."/>
            <person name="Tang Z."/>
            <person name="Zhuo Y."/>
            <person name="Zhang Y."/>
            <person name="Yu L."/>
            <person name="Huang J."/>
            <person name="Yang P."/>
            <person name="Peng Q."/>
            <person name="Zhang J."/>
            <person name="Jiang W."/>
            <person name="Zhang Z."/>
            <person name="Lin K."/>
            <person name="Ro D.K."/>
            <person name="Chen X."/>
            <person name="Xiong X."/>
            <person name="Shang Y."/>
            <person name="Huang S."/>
            <person name="Zeng J."/>
        </authorList>
    </citation>
    <scope>NUCLEOTIDE SEQUENCE [LARGE SCALE GENOMIC DNA]</scope>
    <source>
        <strain evidence="5">cv. BLH2017</strain>
        <tissue evidence="4">Root</tissue>
    </source>
</reference>
<evidence type="ECO:0000313" key="5">
    <source>
        <dbReference type="Proteomes" id="UP000195402"/>
    </source>
</evidence>
<feature type="compositionally biased region" description="Basic residues" evidence="3">
    <location>
        <begin position="62"/>
        <end position="71"/>
    </location>
</feature>
<dbReference type="InterPro" id="IPR005513">
    <property type="entry name" value="LEA_1"/>
</dbReference>
<gene>
    <name evidence="4" type="ORF">BVC80_1653g91</name>
</gene>
<feature type="compositionally biased region" description="Polar residues" evidence="3">
    <location>
        <begin position="95"/>
        <end position="112"/>
    </location>
</feature>
<name>A0A200PST1_MACCD</name>
<dbReference type="OMA" id="AKHENTM"/>
<dbReference type="EMBL" id="MVGT01004145">
    <property type="protein sequence ID" value="OVA01279.1"/>
    <property type="molecule type" value="Genomic_DNA"/>
</dbReference>
<dbReference type="Proteomes" id="UP000195402">
    <property type="component" value="Unassembled WGS sequence"/>
</dbReference>
<dbReference type="InParanoid" id="A0A200PST1"/>
<feature type="coiled-coil region" evidence="2">
    <location>
        <begin position="7"/>
        <end position="34"/>
    </location>
</feature>
<dbReference type="PANTHER" id="PTHR33493">
    <property type="entry name" value="LATE EMBRYOGENESIS ABUNDANT PROTEIN 6-RELATED"/>
    <property type="match status" value="1"/>
</dbReference>
<sequence>MQEEKELAKARVGIAKEIRKAKEAEAEMDLHVAKAGQKAEREIAKHENTMNAGAALNDHHYSDHHHHHHQHIPGSTGGGAGGAPPMEGLVEPPLTTHQTTGRDAYPTSNKYL</sequence>
<feature type="region of interest" description="Disordered" evidence="3">
    <location>
        <begin position="52"/>
        <end position="112"/>
    </location>
</feature>